<dbReference type="SFLD" id="SFLDS00019">
    <property type="entry name" value="Glutathione_Transferase_(cytos"/>
    <property type="match status" value="1"/>
</dbReference>
<dbReference type="SFLD" id="SFLDG00358">
    <property type="entry name" value="Main_(cytGST)"/>
    <property type="match status" value="1"/>
</dbReference>
<proteinExistence type="evidence at transcript level"/>
<dbReference type="CDD" id="cd03177">
    <property type="entry name" value="GST_C_Delta_Epsilon"/>
    <property type="match status" value="1"/>
</dbReference>
<dbReference type="Gene3D" id="3.40.30.10">
    <property type="entry name" value="Glutaredoxin"/>
    <property type="match status" value="1"/>
</dbReference>
<evidence type="ECO:0000313" key="4">
    <source>
        <dbReference type="EMBL" id="AYM01158.1"/>
    </source>
</evidence>
<evidence type="ECO:0000259" key="2">
    <source>
        <dbReference type="PROSITE" id="PS50404"/>
    </source>
</evidence>
<dbReference type="Pfam" id="PF00043">
    <property type="entry name" value="GST_C"/>
    <property type="match status" value="1"/>
</dbReference>
<accession>A0A3G1ZLA5</accession>
<name>A0A3G1ZLA5_SPOLI</name>
<evidence type="ECO:0000256" key="1">
    <source>
        <dbReference type="ARBA" id="ARBA00011738"/>
    </source>
</evidence>
<dbReference type="EMBL" id="MH177586">
    <property type="protein sequence ID" value="AYM01158.1"/>
    <property type="molecule type" value="mRNA"/>
</dbReference>
<evidence type="ECO:0000259" key="3">
    <source>
        <dbReference type="PROSITE" id="PS50405"/>
    </source>
</evidence>
<comment type="subunit">
    <text evidence="1">Homodimer.</text>
</comment>
<dbReference type="SFLD" id="SFLDG01153">
    <property type="entry name" value="Main.4:_Theta-like"/>
    <property type="match status" value="1"/>
</dbReference>
<keyword evidence="4" id="KW-0808">Transferase</keyword>
<dbReference type="PROSITE" id="PS50404">
    <property type="entry name" value="GST_NTER"/>
    <property type="match status" value="1"/>
</dbReference>
<dbReference type="InterPro" id="IPR036249">
    <property type="entry name" value="Thioredoxin-like_sf"/>
</dbReference>
<dbReference type="PANTHER" id="PTHR43969">
    <property type="entry name" value="GLUTATHIONE S TRANSFERASE D10, ISOFORM A-RELATED"/>
    <property type="match status" value="1"/>
</dbReference>
<dbReference type="Pfam" id="PF13417">
    <property type="entry name" value="GST_N_3"/>
    <property type="match status" value="1"/>
</dbReference>
<dbReference type="InterPro" id="IPR004045">
    <property type="entry name" value="Glutathione_S-Trfase_N"/>
</dbReference>
<dbReference type="EC" id="2.5.1.18" evidence="4"/>
<dbReference type="FunFam" id="1.20.1050.10:FF:000007">
    <property type="entry name" value="Glutathione S-transferase 1-1"/>
    <property type="match status" value="1"/>
</dbReference>
<dbReference type="PROSITE" id="PS50405">
    <property type="entry name" value="GST_CTER"/>
    <property type="match status" value="1"/>
</dbReference>
<dbReference type="AlphaFoldDB" id="A0A3G1ZLA5"/>
<feature type="domain" description="GST N-terminal" evidence="2">
    <location>
        <begin position="20"/>
        <end position="101"/>
    </location>
</feature>
<dbReference type="SUPFAM" id="SSF47616">
    <property type="entry name" value="GST C-terminal domain-like"/>
    <property type="match status" value="1"/>
</dbReference>
<dbReference type="SUPFAM" id="SSF52833">
    <property type="entry name" value="Thioredoxin-like"/>
    <property type="match status" value="1"/>
</dbReference>
<dbReference type="Gene3D" id="1.20.1050.10">
    <property type="match status" value="1"/>
</dbReference>
<feature type="domain" description="GST C-terminal" evidence="3">
    <location>
        <begin position="108"/>
        <end position="231"/>
    </location>
</feature>
<dbReference type="FunFam" id="3.40.30.10:FF:000034">
    <property type="entry name" value="glutathione S-transferase 1"/>
    <property type="match status" value="1"/>
</dbReference>
<reference evidence="4" key="1">
    <citation type="journal article" date="2018" name="Front. Physiol.">
        <title>Glutathione-S-Transferases in the Olfactory Organ of the Noctuid Moth Spodoptera littoralis, Diversity and Conservation of Chemosensory Clades.</title>
        <authorList>
            <person name="Durand N."/>
            <person name="Pottier M.A."/>
            <person name="Siaussat D."/>
            <person name="Bozzolan F."/>
            <person name="Maibeche M."/>
            <person name="Chertemps T."/>
        </authorList>
    </citation>
    <scope>NUCLEOTIDE SEQUENCE</scope>
</reference>
<protein>
    <submittedName>
        <fullName evidence="4">Glutathione-S-transferase epsilon class</fullName>
        <ecNumber evidence="4">2.5.1.18</ecNumber>
    </submittedName>
</protein>
<dbReference type="InterPro" id="IPR010987">
    <property type="entry name" value="Glutathione-S-Trfase_C-like"/>
</dbReference>
<dbReference type="GO" id="GO:0004364">
    <property type="term" value="F:glutathione transferase activity"/>
    <property type="evidence" value="ECO:0007669"/>
    <property type="project" value="UniProtKB-EC"/>
</dbReference>
<dbReference type="InterPro" id="IPR036282">
    <property type="entry name" value="Glutathione-S-Trfase_C_sf"/>
</dbReference>
<dbReference type="InterPro" id="IPR040079">
    <property type="entry name" value="Glutathione_S-Trfase"/>
</dbReference>
<dbReference type="PANTHER" id="PTHR43969:SF9">
    <property type="entry name" value="GLUTATHIONE S TRANSFERASE D10, ISOFORM A-RELATED"/>
    <property type="match status" value="1"/>
</dbReference>
<sequence>MAMFETNSVRNTSPSTPDVMTIIIHKTDVSPPARATLILADLLGLKIETREVNLPTRQQFNPEYLEKNPLHTVPLLEDDGLVLQDSHAIMIYLVSKYGIEHESLYPKDLAARAIVNQRLFFDASILFPRLKTVIYSTVKYGKPMTEAQETDIKECYDVAEKYLTDQYIAGDSLTLADISCVTTISSLDCIVPIHSKYGRLHDWWGRLKKEPWYQKINQPGLALFGRFIKGFL</sequence>
<dbReference type="InterPro" id="IPR004046">
    <property type="entry name" value="GST_C"/>
</dbReference>
<dbReference type="GO" id="GO:0006749">
    <property type="term" value="P:glutathione metabolic process"/>
    <property type="evidence" value="ECO:0007669"/>
    <property type="project" value="TreeGrafter"/>
</dbReference>
<organism evidence="4">
    <name type="scientific">Spodoptera littoralis</name>
    <name type="common">Egyptian cotton leafworm</name>
    <dbReference type="NCBI Taxonomy" id="7109"/>
    <lineage>
        <taxon>Eukaryota</taxon>
        <taxon>Metazoa</taxon>
        <taxon>Ecdysozoa</taxon>
        <taxon>Arthropoda</taxon>
        <taxon>Hexapoda</taxon>
        <taxon>Insecta</taxon>
        <taxon>Pterygota</taxon>
        <taxon>Neoptera</taxon>
        <taxon>Endopterygota</taxon>
        <taxon>Lepidoptera</taxon>
        <taxon>Glossata</taxon>
        <taxon>Ditrysia</taxon>
        <taxon>Noctuoidea</taxon>
        <taxon>Noctuidae</taxon>
        <taxon>Amphipyrinae</taxon>
        <taxon>Spodoptera</taxon>
    </lineage>
</organism>